<evidence type="ECO:0000313" key="7">
    <source>
        <dbReference type="Proteomes" id="UP000253314"/>
    </source>
</evidence>
<evidence type="ECO:0000256" key="1">
    <source>
        <dbReference type="ARBA" id="ARBA00022598"/>
    </source>
</evidence>
<dbReference type="InterPro" id="IPR011199">
    <property type="entry name" value="Bacillithiol_biosynth_BshC"/>
</dbReference>
<dbReference type="AlphaFoldDB" id="A0A366XZL2"/>
<name>A0A366XZL2_9BACI</name>
<evidence type="ECO:0000259" key="5">
    <source>
        <dbReference type="Pfam" id="PF24850"/>
    </source>
</evidence>
<evidence type="ECO:0000259" key="4">
    <source>
        <dbReference type="Pfam" id="PF10079"/>
    </source>
</evidence>
<dbReference type="InterPro" id="IPR055398">
    <property type="entry name" value="Rossmann-like_BshC"/>
</dbReference>
<gene>
    <name evidence="3 6" type="primary">bshC</name>
    <name evidence="6" type="ORF">DS031_06505</name>
</gene>
<dbReference type="NCBIfam" id="TIGR03998">
    <property type="entry name" value="thiol_BshC"/>
    <property type="match status" value="1"/>
</dbReference>
<dbReference type="HAMAP" id="MF_01867">
    <property type="entry name" value="BshC"/>
    <property type="match status" value="1"/>
</dbReference>
<keyword evidence="7" id="KW-1185">Reference proteome</keyword>
<dbReference type="OrthoDB" id="9765151at2"/>
<organism evidence="6 7">
    <name type="scientific">Bacillus taeanensis</name>
    <dbReference type="NCBI Taxonomy" id="273032"/>
    <lineage>
        <taxon>Bacteria</taxon>
        <taxon>Bacillati</taxon>
        <taxon>Bacillota</taxon>
        <taxon>Bacilli</taxon>
        <taxon>Bacillales</taxon>
        <taxon>Bacillaceae</taxon>
        <taxon>Bacillus</taxon>
    </lineage>
</organism>
<dbReference type="Proteomes" id="UP000253314">
    <property type="component" value="Unassembled WGS sequence"/>
</dbReference>
<accession>A0A366XZL2</accession>
<proteinExistence type="inferred from homology"/>
<dbReference type="InterPro" id="IPR055399">
    <property type="entry name" value="CC_BshC"/>
</dbReference>
<dbReference type="PIRSF" id="PIRSF012535">
    <property type="entry name" value="UCP012535"/>
    <property type="match status" value="1"/>
</dbReference>
<protein>
    <recommendedName>
        <fullName evidence="3">Putative cysteine ligase BshC</fullName>
        <ecNumber evidence="3">6.-.-.-</ecNumber>
    </recommendedName>
</protein>
<evidence type="ECO:0000256" key="3">
    <source>
        <dbReference type="HAMAP-Rule" id="MF_01867"/>
    </source>
</evidence>
<dbReference type="EMBL" id="QOCW01000005">
    <property type="protein sequence ID" value="RBW70219.1"/>
    <property type="molecule type" value="Genomic_DNA"/>
</dbReference>
<comment type="similarity">
    <text evidence="3">Belongs to the BshC family.</text>
</comment>
<feature type="domain" description="Bacillithiol biosynthesis BshC N-terminal Rossmann-like" evidence="4">
    <location>
        <begin position="11"/>
        <end position="390"/>
    </location>
</feature>
<dbReference type="GO" id="GO:0016874">
    <property type="term" value="F:ligase activity"/>
    <property type="evidence" value="ECO:0007669"/>
    <property type="project" value="UniProtKB-UniRule"/>
</dbReference>
<comment type="function">
    <text evidence="3">Involved in bacillithiol (BSH) biosynthesis. May catalyze the last step of the pathway, the addition of cysteine to glucosamine malate (GlcN-Mal) to generate BSH.</text>
</comment>
<keyword evidence="1 3" id="KW-0436">Ligase</keyword>
<dbReference type="Pfam" id="PF10079">
    <property type="entry name" value="Rossmann-like_BshC"/>
    <property type="match status" value="1"/>
</dbReference>
<dbReference type="Pfam" id="PF24850">
    <property type="entry name" value="CC_BshC"/>
    <property type="match status" value="1"/>
</dbReference>
<dbReference type="EC" id="6.-.-.-" evidence="3"/>
<keyword evidence="2" id="KW-0175">Coiled coil</keyword>
<evidence type="ECO:0000256" key="2">
    <source>
        <dbReference type="ARBA" id="ARBA00023054"/>
    </source>
</evidence>
<evidence type="ECO:0000313" key="6">
    <source>
        <dbReference type="EMBL" id="RBW70219.1"/>
    </source>
</evidence>
<reference evidence="6 7" key="1">
    <citation type="submission" date="2018-07" db="EMBL/GenBank/DDBJ databases">
        <title>Lottiidibacillus patelloidae gen. nov., sp. nov., isolated from the intestinal tract of a marine limpet and the reclassification of B. taeanensis BH030017T, B. algicola KMM 3737T and B. hwajinpoensis SW-72T as genus Lottiidibacillus.</title>
        <authorList>
            <person name="Liu R."/>
            <person name="Huang Z."/>
        </authorList>
    </citation>
    <scope>NUCLEOTIDE SEQUENCE [LARGE SCALE GENOMIC DNA]</scope>
    <source>
        <strain evidence="6 7">BH030017</strain>
    </source>
</reference>
<feature type="domain" description="Bacillithiol biosynthesis BshC C-terminal coiled-coil" evidence="5">
    <location>
        <begin position="392"/>
        <end position="551"/>
    </location>
</feature>
<sequence>MIAKEERKNDMKMYECTLPQTNRLAFDYLADKQLVRELFDYHYRTKDTYKKRQEELQKRQFPRRELVTHLKQFNKQFAPHEKTLINIEKLTNENSLVVIGGQQAGLLTGPLYTIHKAISIIQLAKKQEKELGIPVIPVFWIAGEDHDFDEINHIFVSDEMKNKKVSISQTQTTKQTMSQMKMDKIKVRKWIDMVLYYFGETNYTNGLADSLYIKIEQSETFVDFFAHLMTELFSKFGLVLVDSGDKDLRKIESSLFNEIITHNPSLQQCVNEQLDYVKALGYEKPIETDKNNAHLFYHHEEQRILLYQNENSEFYGKNNECLFSKKELKNMALYFPEKLSNNVITRPLMQDYLFPTVAFVAGPGEIAYWGILKKAFHLFNMKVPPVVPRLNITFVDRTVEKHLQELNIPLEEVLVHGTKAKKQNWFNQKKQWDVEEVSEKTKQQIDEVHQSFRLLAVDVDPSLKKLAEKNITIIQNQVGFLEKKIHSTIEKRYKNELNKFDAVEMALHPDNGLQERKWNIYYYLNEYGSDLIDRLLEMDYQFNDKHKIIFL</sequence>
<comment type="caution">
    <text evidence="6">The sequence shown here is derived from an EMBL/GenBank/DDBJ whole genome shotgun (WGS) entry which is preliminary data.</text>
</comment>